<accession>A0AAJ0BX22</accession>
<dbReference type="InterPro" id="IPR011332">
    <property type="entry name" value="Ribosomal_zn-bd"/>
</dbReference>
<keyword evidence="6" id="KW-0812">Transmembrane</keyword>
<protein>
    <recommendedName>
        <fullName evidence="9">60S ribosomal protein L44</fullName>
    </recommendedName>
</protein>
<dbReference type="EMBL" id="MU839013">
    <property type="protein sequence ID" value="KAK1765880.1"/>
    <property type="molecule type" value="Genomic_DNA"/>
</dbReference>
<organism evidence="7 8">
    <name type="scientific">Phialemonium atrogriseum</name>
    <dbReference type="NCBI Taxonomy" id="1093897"/>
    <lineage>
        <taxon>Eukaryota</taxon>
        <taxon>Fungi</taxon>
        <taxon>Dikarya</taxon>
        <taxon>Ascomycota</taxon>
        <taxon>Pezizomycotina</taxon>
        <taxon>Sordariomycetes</taxon>
        <taxon>Sordariomycetidae</taxon>
        <taxon>Cephalothecales</taxon>
        <taxon>Cephalothecaceae</taxon>
        <taxon>Phialemonium</taxon>
    </lineage>
</organism>
<dbReference type="FunFam" id="3.10.450.80:FF:000001">
    <property type="entry name" value="60S ribosomal protein L44"/>
    <property type="match status" value="1"/>
</dbReference>
<keyword evidence="6" id="KW-1133">Transmembrane helix</keyword>
<evidence type="ECO:0000256" key="6">
    <source>
        <dbReference type="SAM" id="Phobius"/>
    </source>
</evidence>
<keyword evidence="2 4" id="KW-0689">Ribosomal protein</keyword>
<dbReference type="PROSITE" id="PS01172">
    <property type="entry name" value="RIBOSOMAL_L44E"/>
    <property type="match status" value="1"/>
</dbReference>
<sequence length="1411" mass="149413">MSYQESAQLGKGPRRHRSRRYRNDSIDRPYRGSTASFSIPRKSPQSSISSSMSSASISPSNSASQHDADSPSTTAPPPPTTTNTPPTNPSPRPQHQPPDLELGPEKPTQLIDMPLPWRPSHLRRRVLLPFAGAFAGLVVALEALADYSRRSGGFGFGAGAHGGFLYYLWVSAAPALLALLGALWARVDYQARAAAPWVRLSGGRPEAAERTLLVDYVSMARARAVVRAVANGDGVVACAAGVSLVLGALAVLSTALLAVGGGGMGVVSVPVSLGTAFVDGAEGLAGAGPLSFYAMRGLQLGGTVSLPDGVAPRFAYQRFSTGIAAGTEVEVAVDGFSAGLDCEVARLGVTGVEYAAPDVQFNMTFDTPNCSVAMPFSSRKLVVPDNPPGTAGQSRYFARLGRGACAGSASPEDQRVVIIFGMAAIDPASVPSDPVVGRRVSINGTIPQSAQLLCKPTQAIISRLNIRANGTTLLGLELADPPQNRTLEKVGPWDVAQAMFDSYRNDIATGMADTTPPFYLPDFVNVDSPMFLALGMRQKGTGSATPPSTFLDGPALRSLAEDYFQQHATILASTAMTEQTTASATGTAVLEDERLIVRFLTVQLMVGLLGVAIILTTVAAFLVPRKGFLPRDPNTIIGTAALTSHSRSLLQSLRGAGGGSSAVLRERLGGSSYFTGVEPYEHASSNSIGYFKIFGSPPAQEAETRPVERTESFPFPIVLHPVVRIAAFALVVALIISLELTLRISKNNDGLGDAADERSYAHFLWTAVPALVLMLFATYFASADHTIRALAPFAALRRGGTFENSVSLNYLDKYPPAVLYASVKFRNVAVAAATVALLTSSQFVTFTAPAFSVLTLPAVLPVRLLGLDDFASSGSIPDLGSCADCGENGAVVSSLILNANMPYPAFTYEDLNFPTLVLDGALDNAAIPDDAVVSASLPAVRPAMSCRMLEQSDIATNLTPLGNTDSTASTFIIGTAEPLDGVTAISQDAFFGATDHMQTKLDNGTVVSHWVYVWGELADANTNRTTVKAISAMACNESLEQVDASVTFFGSSLTILESNPPVVESSAIPVTIAIPTDSANFYSQLANLSTPHILDPFFASLVASRYAIPVSNLGNPDRDLTQGVPEAIIKQHKIIRTQVLRDDLTRQSSDPAKLNTNNTTTTFAGTLTSAALDPNLDSSTIAGRLSARRRVVQDPTATRILQALLGATAMLGLLSWAAAQRADQVHPRASAGSGSIASTAALLADGSNMFGLLGRAAEWQADPARLRALFMDGLHVAMGFRLGPIVLVSRGHVISDYVPARNTATMVNIPKTRKTYCKGRECNKHQVHKVTQYKAGKASSFAQGKRRYDRKQSGYGGQTKPVFHKKAKTTKKIVLRLECTACKAKKQLPLKRCKHFELGGDKKTKGAALVF</sequence>
<dbReference type="InterPro" id="IPR021840">
    <property type="entry name" value="DUF3433"/>
</dbReference>
<evidence type="ECO:0008006" key="9">
    <source>
        <dbReference type="Google" id="ProtNLM"/>
    </source>
</evidence>
<dbReference type="RefSeq" id="XP_060282093.1">
    <property type="nucleotide sequence ID" value="XM_060426141.1"/>
</dbReference>
<dbReference type="GO" id="GO:0005840">
    <property type="term" value="C:ribosome"/>
    <property type="evidence" value="ECO:0007669"/>
    <property type="project" value="UniProtKB-KW"/>
</dbReference>
<reference evidence="7" key="1">
    <citation type="submission" date="2023-06" db="EMBL/GenBank/DDBJ databases">
        <title>Genome-scale phylogeny and comparative genomics of the fungal order Sordariales.</title>
        <authorList>
            <consortium name="Lawrence Berkeley National Laboratory"/>
            <person name="Hensen N."/>
            <person name="Bonometti L."/>
            <person name="Westerberg I."/>
            <person name="Brannstrom I.O."/>
            <person name="Guillou S."/>
            <person name="Cros-Aarteil S."/>
            <person name="Calhoun S."/>
            <person name="Haridas S."/>
            <person name="Kuo A."/>
            <person name="Mondo S."/>
            <person name="Pangilinan J."/>
            <person name="Riley R."/>
            <person name="Labutti K."/>
            <person name="Andreopoulos B."/>
            <person name="Lipzen A."/>
            <person name="Chen C."/>
            <person name="Yanf M."/>
            <person name="Daum C."/>
            <person name="Ng V."/>
            <person name="Clum A."/>
            <person name="Steindorff A."/>
            <person name="Ohm R."/>
            <person name="Martin F."/>
            <person name="Silar P."/>
            <person name="Natvig D."/>
            <person name="Lalanne C."/>
            <person name="Gautier V."/>
            <person name="Ament-Velasquez S.L."/>
            <person name="Kruys A."/>
            <person name="Hutchinson M.I."/>
            <person name="Powell A.J."/>
            <person name="Barry K."/>
            <person name="Miller A.N."/>
            <person name="Grigoriev I.V."/>
            <person name="Debuchy R."/>
            <person name="Gladieux P."/>
            <person name="Thoren M.H."/>
            <person name="Johannesson H."/>
        </authorList>
    </citation>
    <scope>NUCLEOTIDE SEQUENCE</scope>
    <source>
        <strain evidence="7">8032-3</strain>
    </source>
</reference>
<comment type="caution">
    <text evidence="7">The sequence shown here is derived from an EMBL/GenBank/DDBJ whole genome shotgun (WGS) entry which is preliminary data.</text>
</comment>
<feature type="compositionally biased region" description="Basic and acidic residues" evidence="5">
    <location>
        <begin position="21"/>
        <end position="30"/>
    </location>
</feature>
<evidence type="ECO:0000256" key="3">
    <source>
        <dbReference type="ARBA" id="ARBA00023274"/>
    </source>
</evidence>
<dbReference type="Pfam" id="PF11915">
    <property type="entry name" value="DUF3433"/>
    <property type="match status" value="2"/>
</dbReference>
<feature type="transmembrane region" description="Helical" evidence="6">
    <location>
        <begin position="763"/>
        <end position="781"/>
    </location>
</feature>
<evidence type="ECO:0000313" key="8">
    <source>
        <dbReference type="Proteomes" id="UP001244011"/>
    </source>
</evidence>
<dbReference type="GO" id="GO:0003735">
    <property type="term" value="F:structural constituent of ribosome"/>
    <property type="evidence" value="ECO:0007669"/>
    <property type="project" value="InterPro"/>
</dbReference>
<dbReference type="InterPro" id="IPR053708">
    <property type="entry name" value="Ribosomal_LSU_eL42"/>
</dbReference>
<name>A0AAJ0BX22_9PEZI</name>
<evidence type="ECO:0000313" key="7">
    <source>
        <dbReference type="EMBL" id="KAK1765880.1"/>
    </source>
</evidence>
<feature type="transmembrane region" description="Helical" evidence="6">
    <location>
        <begin position="164"/>
        <end position="185"/>
    </location>
</feature>
<dbReference type="Proteomes" id="UP001244011">
    <property type="component" value="Unassembled WGS sequence"/>
</dbReference>
<feature type="transmembrane region" description="Helical" evidence="6">
    <location>
        <begin position="126"/>
        <end position="144"/>
    </location>
</feature>
<dbReference type="InterPro" id="IPR000552">
    <property type="entry name" value="Ribosomal_eL44"/>
</dbReference>
<keyword evidence="6" id="KW-0472">Membrane</keyword>
<feature type="region of interest" description="Disordered" evidence="5">
    <location>
        <begin position="1"/>
        <end position="112"/>
    </location>
</feature>
<evidence type="ECO:0000256" key="2">
    <source>
        <dbReference type="ARBA" id="ARBA00022980"/>
    </source>
</evidence>
<comment type="similarity">
    <text evidence="1 4">Belongs to the eukaryotic ribosomal protein eL42 family.</text>
</comment>
<feature type="transmembrane region" description="Helical" evidence="6">
    <location>
        <begin position="604"/>
        <end position="623"/>
    </location>
</feature>
<gene>
    <name evidence="7" type="ORF">QBC33DRAFT_516305</name>
</gene>
<keyword evidence="8" id="KW-1185">Reference proteome</keyword>
<evidence type="ECO:0000256" key="1">
    <source>
        <dbReference type="ARBA" id="ARBA00009364"/>
    </source>
</evidence>
<dbReference type="Gene3D" id="3.10.450.80">
    <property type="match status" value="1"/>
</dbReference>
<dbReference type="Pfam" id="PF00935">
    <property type="entry name" value="Ribosomal_L44"/>
    <property type="match status" value="1"/>
</dbReference>
<evidence type="ECO:0000256" key="4">
    <source>
        <dbReference type="RuleBase" id="RU000666"/>
    </source>
</evidence>
<feature type="compositionally biased region" description="Pro residues" evidence="5">
    <location>
        <begin position="74"/>
        <end position="96"/>
    </location>
</feature>
<feature type="compositionally biased region" description="Low complexity" evidence="5">
    <location>
        <begin position="43"/>
        <end position="65"/>
    </location>
</feature>
<feature type="transmembrane region" description="Helical" evidence="6">
    <location>
        <begin position="722"/>
        <end position="742"/>
    </location>
</feature>
<proteinExistence type="inferred from homology"/>
<dbReference type="GeneID" id="85309328"/>
<dbReference type="GO" id="GO:1990904">
    <property type="term" value="C:ribonucleoprotein complex"/>
    <property type="evidence" value="ECO:0007669"/>
    <property type="project" value="UniProtKB-KW"/>
</dbReference>
<keyword evidence="3 4" id="KW-0687">Ribonucleoprotein</keyword>
<dbReference type="GO" id="GO:0006412">
    <property type="term" value="P:translation"/>
    <property type="evidence" value="ECO:0007669"/>
    <property type="project" value="InterPro"/>
</dbReference>
<dbReference type="PANTHER" id="PTHR10369">
    <property type="entry name" value="60S RIBOSOMAL PROTEIN L36A/L44"/>
    <property type="match status" value="1"/>
</dbReference>
<dbReference type="SUPFAM" id="SSF57829">
    <property type="entry name" value="Zn-binding ribosomal proteins"/>
    <property type="match status" value="1"/>
</dbReference>
<evidence type="ECO:0000256" key="5">
    <source>
        <dbReference type="SAM" id="MobiDB-lite"/>
    </source>
</evidence>